<comment type="subcellular location">
    <subcellularLocation>
        <location evidence="7">Cytoplasm</location>
    </subcellularLocation>
</comment>
<dbReference type="SUPFAM" id="SSF53720">
    <property type="entry name" value="ALDH-like"/>
    <property type="match status" value="1"/>
</dbReference>
<reference evidence="9 10" key="1">
    <citation type="submission" date="2019-08" db="EMBL/GenBank/DDBJ databases">
        <authorList>
            <person name="Seo Y.L."/>
        </authorList>
    </citation>
    <scope>NUCLEOTIDE SEQUENCE [LARGE SCALE GENOMIC DNA]</scope>
    <source>
        <strain evidence="9 10">MaA-C15</strain>
    </source>
</reference>
<evidence type="ECO:0000256" key="6">
    <source>
        <dbReference type="ARBA" id="ARBA00049024"/>
    </source>
</evidence>
<dbReference type="PANTHER" id="PTHR11063">
    <property type="entry name" value="GLUTAMATE SEMIALDEHYDE DEHYDROGENASE"/>
    <property type="match status" value="1"/>
</dbReference>
<keyword evidence="10" id="KW-1185">Reference proteome</keyword>
<dbReference type="EC" id="1.2.1.41" evidence="7"/>
<keyword evidence="4 7" id="KW-0521">NADP</keyword>
<dbReference type="Gene3D" id="3.40.605.10">
    <property type="entry name" value="Aldehyde Dehydrogenase, Chain A, domain 1"/>
    <property type="match status" value="1"/>
</dbReference>
<comment type="caution">
    <text evidence="9">The sequence shown here is derived from an EMBL/GenBank/DDBJ whole genome shotgun (WGS) entry which is preliminary data.</text>
</comment>
<evidence type="ECO:0000256" key="1">
    <source>
        <dbReference type="ARBA" id="ARBA00004985"/>
    </source>
</evidence>
<keyword evidence="3 7" id="KW-0641">Proline biosynthesis</keyword>
<dbReference type="PROSITE" id="PS01223">
    <property type="entry name" value="PROA"/>
    <property type="match status" value="1"/>
</dbReference>
<keyword evidence="7" id="KW-0963">Cytoplasm</keyword>
<dbReference type="Proteomes" id="UP000323258">
    <property type="component" value="Unassembled WGS sequence"/>
</dbReference>
<comment type="pathway">
    <text evidence="1 7">Amino-acid biosynthesis; L-proline biosynthesis; L-glutamate 5-semialdehyde from L-glutamate: step 2/2.</text>
</comment>
<dbReference type="PIRSF" id="PIRSF000151">
    <property type="entry name" value="GPR"/>
    <property type="match status" value="1"/>
</dbReference>
<gene>
    <name evidence="7" type="primary">proA</name>
    <name evidence="9" type="ORF">FY036_06140</name>
</gene>
<dbReference type="AlphaFoldDB" id="A0A5D4H1Y6"/>
<dbReference type="UniPathway" id="UPA00098">
    <property type="reaction ID" value="UER00360"/>
</dbReference>
<name>A0A5D4H1Y6_9HYPH</name>
<protein>
    <recommendedName>
        <fullName evidence="7">Gamma-glutamyl phosphate reductase</fullName>
        <shortName evidence="7">GPR</shortName>
        <ecNumber evidence="7">1.2.1.41</ecNumber>
    </recommendedName>
    <alternativeName>
        <fullName evidence="7">Glutamate-5-semialdehyde dehydrogenase</fullName>
    </alternativeName>
    <alternativeName>
        <fullName evidence="7">Glutamyl-gamma-semialdehyde dehydrogenase</fullName>
        <shortName evidence="7">GSA dehydrogenase</shortName>
    </alternativeName>
</protein>
<feature type="domain" description="Aldehyde dehydrogenase" evidence="8">
    <location>
        <begin position="17"/>
        <end position="292"/>
    </location>
</feature>
<evidence type="ECO:0000256" key="2">
    <source>
        <dbReference type="ARBA" id="ARBA00022605"/>
    </source>
</evidence>
<dbReference type="NCBIfam" id="NF001221">
    <property type="entry name" value="PRK00197.1"/>
    <property type="match status" value="1"/>
</dbReference>
<evidence type="ECO:0000256" key="4">
    <source>
        <dbReference type="ARBA" id="ARBA00022857"/>
    </source>
</evidence>
<comment type="similarity">
    <text evidence="7">Belongs to the gamma-glutamyl phosphate reductase family.</text>
</comment>
<evidence type="ECO:0000256" key="5">
    <source>
        <dbReference type="ARBA" id="ARBA00023002"/>
    </source>
</evidence>
<dbReference type="InterPro" id="IPR016161">
    <property type="entry name" value="Ald_DH/histidinol_DH"/>
</dbReference>
<evidence type="ECO:0000256" key="7">
    <source>
        <dbReference type="HAMAP-Rule" id="MF_00412"/>
    </source>
</evidence>
<dbReference type="Pfam" id="PF00171">
    <property type="entry name" value="Aldedh"/>
    <property type="match status" value="1"/>
</dbReference>
<accession>A0A5D4H1Y6</accession>
<dbReference type="GO" id="GO:0050661">
    <property type="term" value="F:NADP binding"/>
    <property type="evidence" value="ECO:0007669"/>
    <property type="project" value="InterPro"/>
</dbReference>
<proteinExistence type="inferred from homology"/>
<dbReference type="InterPro" id="IPR015590">
    <property type="entry name" value="Aldehyde_DH_dom"/>
</dbReference>
<dbReference type="InterPro" id="IPR016162">
    <property type="entry name" value="Ald_DH_N"/>
</dbReference>
<dbReference type="InterPro" id="IPR020593">
    <property type="entry name" value="G-glutamylP_reductase_CS"/>
</dbReference>
<organism evidence="9 10">
    <name type="scientific">Neoaquamicrobium microcysteis</name>
    <dbReference type="NCBI Taxonomy" id="2682781"/>
    <lineage>
        <taxon>Bacteria</taxon>
        <taxon>Pseudomonadati</taxon>
        <taxon>Pseudomonadota</taxon>
        <taxon>Alphaproteobacteria</taxon>
        <taxon>Hyphomicrobiales</taxon>
        <taxon>Phyllobacteriaceae</taxon>
        <taxon>Neoaquamicrobium</taxon>
    </lineage>
</organism>
<dbReference type="GO" id="GO:0004350">
    <property type="term" value="F:glutamate-5-semialdehyde dehydrogenase activity"/>
    <property type="evidence" value="ECO:0007669"/>
    <property type="project" value="UniProtKB-UniRule"/>
</dbReference>
<evidence type="ECO:0000256" key="3">
    <source>
        <dbReference type="ARBA" id="ARBA00022650"/>
    </source>
</evidence>
<dbReference type="InterPro" id="IPR016163">
    <property type="entry name" value="Ald_DH_C"/>
</dbReference>
<dbReference type="GO" id="GO:0055129">
    <property type="term" value="P:L-proline biosynthetic process"/>
    <property type="evidence" value="ECO:0007669"/>
    <property type="project" value="UniProtKB-UniRule"/>
</dbReference>
<dbReference type="Gene3D" id="3.40.309.10">
    <property type="entry name" value="Aldehyde Dehydrogenase, Chain A, domain 2"/>
    <property type="match status" value="1"/>
</dbReference>
<evidence type="ECO:0000313" key="9">
    <source>
        <dbReference type="EMBL" id="TYR34069.1"/>
    </source>
</evidence>
<sequence>MLNAHDATAENIADLMAQIGRKARAAARPLALADAERKHAALIAMAHAIRDGEAAIIEANAIDIANGEEAGLSPAMMDRLKLTPDRIRAMEDGIRAIAELKDPVGEVIAAWDRPNGLHIERVRTPLGVIGVIYESRPNVTADAGALCLKAGNAVILRGGSDSINSSSAIHACLVRGLKAAGLPEDAIQLVPTTDRAAVGEMLKGLGGNLDVIVPRGGRSLVERVQTEARVPVFAHLEGICHLYIDRSADLDMAVKIAVNAKMRRTGICGSAETLLVDRAVASTHLVPILDALSKAGCEIRASDDVHAAYAASKPATEDDWKTEYLDAIISVKLVDGVGEAIDHIEHWSSHHTEAIVAEDAAAVNRFFNEIDSAILLHNASTQFADGGEFGMGAEIGIATGRMHARGPVGVEQLTSFKYRVRGTGQVRA</sequence>
<dbReference type="RefSeq" id="WP_148913831.1">
    <property type="nucleotide sequence ID" value="NZ_VSZS01000057.1"/>
</dbReference>
<dbReference type="GO" id="GO:0005737">
    <property type="term" value="C:cytoplasm"/>
    <property type="evidence" value="ECO:0007669"/>
    <property type="project" value="UniProtKB-SubCell"/>
</dbReference>
<comment type="function">
    <text evidence="7">Catalyzes the NADPH-dependent reduction of L-glutamate 5-phosphate into L-glutamate 5-semialdehyde and phosphate. The product spontaneously undergoes cyclization to form 1-pyrroline-5-carboxylate.</text>
</comment>
<dbReference type="EMBL" id="VSZS01000057">
    <property type="protein sequence ID" value="TYR34069.1"/>
    <property type="molecule type" value="Genomic_DNA"/>
</dbReference>
<keyword evidence="2 7" id="KW-0028">Amino-acid biosynthesis</keyword>
<evidence type="ECO:0000259" key="8">
    <source>
        <dbReference type="Pfam" id="PF00171"/>
    </source>
</evidence>
<dbReference type="HAMAP" id="MF_00412">
    <property type="entry name" value="ProA"/>
    <property type="match status" value="1"/>
</dbReference>
<dbReference type="InterPro" id="IPR000965">
    <property type="entry name" value="GPR_dom"/>
</dbReference>
<keyword evidence="5 7" id="KW-0560">Oxidoreductase</keyword>
<dbReference type="InterPro" id="IPR012134">
    <property type="entry name" value="Glu-5-SA_DH"/>
</dbReference>
<dbReference type="NCBIfam" id="TIGR00407">
    <property type="entry name" value="proA"/>
    <property type="match status" value="1"/>
</dbReference>
<dbReference type="CDD" id="cd07079">
    <property type="entry name" value="ALDH_F18-19_ProA-GPR"/>
    <property type="match status" value="1"/>
</dbReference>
<dbReference type="PANTHER" id="PTHR11063:SF8">
    <property type="entry name" value="DELTA-1-PYRROLINE-5-CARBOXYLATE SYNTHASE"/>
    <property type="match status" value="1"/>
</dbReference>
<dbReference type="FunFam" id="3.40.309.10:FF:000006">
    <property type="entry name" value="Gamma-glutamyl phosphate reductase"/>
    <property type="match status" value="1"/>
</dbReference>
<evidence type="ECO:0000313" key="10">
    <source>
        <dbReference type="Proteomes" id="UP000323258"/>
    </source>
</evidence>
<dbReference type="OrthoDB" id="9809970at2"/>
<reference evidence="9 10" key="2">
    <citation type="submission" date="2019-09" db="EMBL/GenBank/DDBJ databases">
        <title>Mesorhizobium sp. MaA-C15 isolated from Microcystis aeruginosa.</title>
        <authorList>
            <person name="Jeong S.E."/>
            <person name="Jin H.M."/>
            <person name="Jeon C.O."/>
        </authorList>
    </citation>
    <scope>NUCLEOTIDE SEQUENCE [LARGE SCALE GENOMIC DNA]</scope>
    <source>
        <strain evidence="9 10">MaA-C15</strain>
    </source>
</reference>
<comment type="catalytic activity">
    <reaction evidence="6 7">
        <text>L-glutamate 5-semialdehyde + phosphate + NADP(+) = L-glutamyl 5-phosphate + NADPH + H(+)</text>
        <dbReference type="Rhea" id="RHEA:19541"/>
        <dbReference type="ChEBI" id="CHEBI:15378"/>
        <dbReference type="ChEBI" id="CHEBI:43474"/>
        <dbReference type="ChEBI" id="CHEBI:57783"/>
        <dbReference type="ChEBI" id="CHEBI:58066"/>
        <dbReference type="ChEBI" id="CHEBI:58274"/>
        <dbReference type="ChEBI" id="CHEBI:58349"/>
        <dbReference type="EC" id="1.2.1.41"/>
    </reaction>
</comment>